<proteinExistence type="predicted"/>
<gene>
    <name evidence="2" type="ORF">Ocin01_13135</name>
</gene>
<keyword evidence="3" id="KW-1185">Reference proteome</keyword>
<keyword evidence="1" id="KW-0732">Signal</keyword>
<evidence type="ECO:0000313" key="2">
    <source>
        <dbReference type="EMBL" id="ODM93548.1"/>
    </source>
</evidence>
<evidence type="ECO:0000313" key="3">
    <source>
        <dbReference type="Proteomes" id="UP000094527"/>
    </source>
</evidence>
<dbReference type="EMBL" id="LJIJ01000958">
    <property type="protein sequence ID" value="ODM93548.1"/>
    <property type="molecule type" value="Genomic_DNA"/>
</dbReference>
<feature type="signal peptide" evidence="1">
    <location>
        <begin position="1"/>
        <end position="28"/>
    </location>
</feature>
<reference evidence="2 3" key="1">
    <citation type="journal article" date="2016" name="Genome Biol. Evol.">
        <title>Gene Family Evolution Reflects Adaptation to Soil Environmental Stressors in the Genome of the Collembolan Orchesella cincta.</title>
        <authorList>
            <person name="Faddeeva-Vakhrusheva A."/>
            <person name="Derks M.F."/>
            <person name="Anvar S.Y."/>
            <person name="Agamennone V."/>
            <person name="Suring W."/>
            <person name="Smit S."/>
            <person name="van Straalen N.M."/>
            <person name="Roelofs D."/>
        </authorList>
    </citation>
    <scope>NUCLEOTIDE SEQUENCE [LARGE SCALE GENOMIC DNA]</scope>
    <source>
        <tissue evidence="2">Mixed pool</tissue>
    </source>
</reference>
<protein>
    <submittedName>
        <fullName evidence="2">Uncharacterized protein</fullName>
    </submittedName>
</protein>
<evidence type="ECO:0000256" key="1">
    <source>
        <dbReference type="SAM" id="SignalP"/>
    </source>
</evidence>
<comment type="caution">
    <text evidence="2">The sequence shown here is derived from an EMBL/GenBank/DDBJ whole genome shotgun (WGS) entry which is preliminary data.</text>
</comment>
<name>A0A1D2MKP1_ORCCI</name>
<accession>A0A1D2MKP1</accession>
<dbReference type="AlphaFoldDB" id="A0A1D2MKP1"/>
<organism evidence="2 3">
    <name type="scientific">Orchesella cincta</name>
    <name type="common">Springtail</name>
    <name type="synonym">Podura cincta</name>
    <dbReference type="NCBI Taxonomy" id="48709"/>
    <lineage>
        <taxon>Eukaryota</taxon>
        <taxon>Metazoa</taxon>
        <taxon>Ecdysozoa</taxon>
        <taxon>Arthropoda</taxon>
        <taxon>Hexapoda</taxon>
        <taxon>Collembola</taxon>
        <taxon>Entomobryomorpha</taxon>
        <taxon>Entomobryoidea</taxon>
        <taxon>Orchesellidae</taxon>
        <taxon>Orchesellinae</taxon>
        <taxon>Orchesella</taxon>
    </lineage>
</organism>
<feature type="chain" id="PRO_5008904188" evidence="1">
    <location>
        <begin position="29"/>
        <end position="140"/>
    </location>
</feature>
<sequence>MMLLFSRKFLGILVVITLLSGGFQATQGIKCRKCNDCHAKNLGKSVKCKEPCFLEVKTSPLKTTINRGCCKDCARFEMEKCEAIQVFDDKYQICYCDSADDCNLVQIDGVPDAGGALSANKTIFFTITTIMIIISMQFFP</sequence>
<dbReference type="Proteomes" id="UP000094527">
    <property type="component" value="Unassembled WGS sequence"/>
</dbReference>